<evidence type="ECO:0000256" key="1">
    <source>
        <dbReference type="SAM" id="MobiDB-lite"/>
    </source>
</evidence>
<dbReference type="Gene3D" id="2.60.120.260">
    <property type="entry name" value="Galactose-binding domain-like"/>
    <property type="match status" value="1"/>
</dbReference>
<keyword evidence="3" id="KW-1185">Reference proteome</keyword>
<sequence length="222" mass="23541">MFLLDSQMLKVSTPTALILSAPLWIWFPHNSSASAMSLVRNGSFETGDFSGWTKTGNITLVSVPAASDGSLSAAFSFGNRPNNGILSQSLTTIVGQAYELSFDLGINGGNANFVDQFLGVEVIGSNSLVSEVLRAPKPPFGFQFPPSVFNFVADSATTLLRFSDESLVSFNVDIQLDNVSVLQTDPDPDPDPDPAPVPTPATLPGLIGMGVAAFKKRKQENA</sequence>
<reference evidence="2 3" key="1">
    <citation type="journal article" date="2020" name="Microb. Ecol.">
        <title>Ecogenomics of the Marine Benthic Filamentous Cyanobacterium Adonisia.</title>
        <authorList>
            <person name="Walter J.M."/>
            <person name="Coutinho F.H."/>
            <person name="Leomil L."/>
            <person name="Hargreaves P.I."/>
            <person name="Campeao M.E."/>
            <person name="Vieira V.V."/>
            <person name="Silva B.S."/>
            <person name="Fistarol G.O."/>
            <person name="Salomon P.S."/>
            <person name="Sawabe T."/>
            <person name="Mino S."/>
            <person name="Hosokawa M."/>
            <person name="Miyashita H."/>
            <person name="Maruyama F."/>
            <person name="van Verk M.C."/>
            <person name="Dutilh B.E."/>
            <person name="Thompson C.C."/>
            <person name="Thompson F.L."/>
        </authorList>
    </citation>
    <scope>NUCLEOTIDE SEQUENCE [LARGE SCALE GENOMIC DNA]</scope>
    <source>
        <strain evidence="2 3">CCMR0081</strain>
    </source>
</reference>
<evidence type="ECO:0000313" key="3">
    <source>
        <dbReference type="Proteomes" id="UP000481033"/>
    </source>
</evidence>
<name>A0A6M0RUS2_9CYAN</name>
<gene>
    <name evidence="2" type="ORF">DXZ20_28270</name>
</gene>
<organism evidence="2 3">
    <name type="scientific">Adonisia turfae CCMR0081</name>
    <dbReference type="NCBI Taxonomy" id="2292702"/>
    <lineage>
        <taxon>Bacteria</taxon>
        <taxon>Bacillati</taxon>
        <taxon>Cyanobacteriota</taxon>
        <taxon>Adonisia</taxon>
        <taxon>Adonisia turfae</taxon>
    </lineage>
</organism>
<dbReference type="AlphaFoldDB" id="A0A6M0RUS2"/>
<dbReference type="InterPro" id="IPR008979">
    <property type="entry name" value="Galactose-bd-like_sf"/>
</dbReference>
<proteinExistence type="predicted"/>
<accession>A0A6M0RUS2</accession>
<dbReference type="Proteomes" id="UP000481033">
    <property type="component" value="Unassembled WGS sequence"/>
</dbReference>
<dbReference type="NCBIfam" id="NF033465">
    <property type="entry name" value="PTPA-CTERM"/>
    <property type="match status" value="1"/>
</dbReference>
<dbReference type="EMBL" id="QXHD01000004">
    <property type="protein sequence ID" value="NEZ59472.1"/>
    <property type="molecule type" value="Genomic_DNA"/>
</dbReference>
<dbReference type="SUPFAM" id="SSF49785">
    <property type="entry name" value="Galactose-binding domain-like"/>
    <property type="match status" value="1"/>
</dbReference>
<protein>
    <submittedName>
        <fullName evidence="2">PTPA-CTERM sorting domain-containing protein</fullName>
    </submittedName>
</protein>
<comment type="caution">
    <text evidence="2">The sequence shown here is derived from an EMBL/GenBank/DDBJ whole genome shotgun (WGS) entry which is preliminary data.</text>
</comment>
<evidence type="ECO:0000313" key="2">
    <source>
        <dbReference type="EMBL" id="NEZ59472.1"/>
    </source>
</evidence>
<feature type="region of interest" description="Disordered" evidence="1">
    <location>
        <begin position="182"/>
        <end position="203"/>
    </location>
</feature>